<accession>A0A109LDP0</accession>
<dbReference type="PATRIC" id="fig|294.194.peg.5218"/>
<organism evidence="1 2">
    <name type="scientific">Pseudomonas fluorescens</name>
    <dbReference type="NCBI Taxonomy" id="294"/>
    <lineage>
        <taxon>Bacteria</taxon>
        <taxon>Pseudomonadati</taxon>
        <taxon>Pseudomonadota</taxon>
        <taxon>Gammaproteobacteria</taxon>
        <taxon>Pseudomonadales</taxon>
        <taxon>Pseudomonadaceae</taxon>
        <taxon>Pseudomonas</taxon>
    </lineage>
</organism>
<comment type="caution">
    <text evidence="1">The sequence shown here is derived from an EMBL/GenBank/DDBJ whole genome shotgun (WGS) entry which is preliminary data.</text>
</comment>
<protein>
    <submittedName>
        <fullName evidence="1">Uncharacterized protein</fullName>
    </submittedName>
</protein>
<gene>
    <name evidence="1" type="ORF">PFLmoz3_04705</name>
</gene>
<dbReference type="EMBL" id="LCYA01000127">
    <property type="protein sequence ID" value="KWV85656.1"/>
    <property type="molecule type" value="Genomic_DNA"/>
</dbReference>
<name>A0A109LDP0_PSEFL</name>
<evidence type="ECO:0000313" key="2">
    <source>
        <dbReference type="Proteomes" id="UP000061348"/>
    </source>
</evidence>
<dbReference type="Proteomes" id="UP000061348">
    <property type="component" value="Unassembled WGS sequence"/>
</dbReference>
<sequence length="332" mass="35041">MSSSEPVVRVAPELTARWPPSAMLTLPNKVPVPPRVAPLPTATLALAREPLTSKLPALTWASPVTTLRPPRVKAPVPSLARLPRPATTPLKVLSRLLLPTLKVLPAPTVASPVPVRAPRLALPPKFKDVPLARLTPAPTPSAPLPSVVRLPDCTSNRPLKVLVPVRLTSAVPVLTRLPLPASTPARVRLLLRAPTVSPALRLTALANTSGVLLASVAAPFTFKAPVPRAAAVPRVNVPALRVVRPWKVLTPLRVRLAAPSLLRPAVPVTRPPRVRSLLPATARLASSTTPLPTVSAAVLSRVAAAPTVRLPRPRAVALPKVSVPAFRVVPPR</sequence>
<evidence type="ECO:0000313" key="1">
    <source>
        <dbReference type="EMBL" id="KWV85656.1"/>
    </source>
</evidence>
<dbReference type="AlphaFoldDB" id="A0A109LDP0"/>
<proteinExistence type="predicted"/>
<reference evidence="1 2" key="1">
    <citation type="submission" date="2015-05" db="EMBL/GenBank/DDBJ databases">
        <title>A genomic and transcriptomic approach to investigate the blue pigment phenotype in Pseudomonas fluorescens.</title>
        <authorList>
            <person name="Andreani N.A."/>
            <person name="Cardazzo B."/>
        </authorList>
    </citation>
    <scope>NUCLEOTIDE SEQUENCE [LARGE SCALE GENOMIC DNA]</scope>
    <source>
        <strain evidence="1 2">Ps_22</strain>
    </source>
</reference>